<evidence type="ECO:0000313" key="2">
    <source>
        <dbReference type="Proteomes" id="UP000035720"/>
    </source>
</evidence>
<gene>
    <name evidence="1" type="ORF">BN13_80044</name>
</gene>
<name>A0A077MF74_9MICO</name>
<protein>
    <submittedName>
        <fullName evidence="1">Uncharacterized protein</fullName>
    </submittedName>
</protein>
<dbReference type="Proteomes" id="UP000035720">
    <property type="component" value="Unassembled WGS sequence"/>
</dbReference>
<proteinExistence type="predicted"/>
<dbReference type="RefSeq" id="WP_048544135.1">
    <property type="nucleotide sequence ID" value="NZ_HF571038.1"/>
</dbReference>
<comment type="caution">
    <text evidence="1">The sequence shown here is derived from an EMBL/GenBank/DDBJ whole genome shotgun (WGS) entry which is preliminary data.</text>
</comment>
<keyword evidence="2" id="KW-1185">Reference proteome</keyword>
<accession>A0A077MF74</accession>
<reference evidence="1 2" key="1">
    <citation type="journal article" date="2013" name="ISME J.">
        <title>A metabolic model for members of the genus Tetrasphaera involved in enhanced biological phosphorus removal.</title>
        <authorList>
            <person name="Kristiansen R."/>
            <person name="Nguyen H.T.T."/>
            <person name="Saunders A.M."/>
            <person name="Nielsen J.L."/>
            <person name="Wimmer R."/>
            <person name="Le V.Q."/>
            <person name="McIlroy S.J."/>
            <person name="Petrovski S."/>
            <person name="Seviour R.J."/>
            <person name="Calteau A."/>
            <person name="Nielsen K.L."/>
            <person name="Nielsen P.H."/>
        </authorList>
    </citation>
    <scope>NUCLEOTIDE SEQUENCE [LARGE SCALE GENOMIC DNA]</scope>
    <source>
        <strain evidence="1 2">Ben 74</strain>
    </source>
</reference>
<evidence type="ECO:0000313" key="1">
    <source>
        <dbReference type="EMBL" id="CCI54675.1"/>
    </source>
</evidence>
<organism evidence="1 2">
    <name type="scientific">Nostocoides jenkinsii Ben 74</name>
    <dbReference type="NCBI Taxonomy" id="1193518"/>
    <lineage>
        <taxon>Bacteria</taxon>
        <taxon>Bacillati</taxon>
        <taxon>Actinomycetota</taxon>
        <taxon>Actinomycetes</taxon>
        <taxon>Micrococcales</taxon>
        <taxon>Intrasporangiaceae</taxon>
        <taxon>Nostocoides</taxon>
    </lineage>
</organism>
<dbReference type="STRING" id="1193518.BN13_80044"/>
<dbReference type="AlphaFoldDB" id="A0A077MF74"/>
<dbReference type="EMBL" id="CAJC01000194">
    <property type="protein sequence ID" value="CCI54675.1"/>
    <property type="molecule type" value="Genomic_DNA"/>
</dbReference>
<sequence length="150" mass="16171">MGYTHYFHDSVATPVVVAEAEKIIAATTVPLVGNFEGTVGPRISEADGIWLDGVAPDDYETFLLPSPHNRDRHEFGSVKTGMRPYDEVVVAILVAVILDGQHVSSDGGPAEWAPGIALFERAVRPLTAVESAELLMVLASRYAPLRSETL</sequence>